<dbReference type="EMBL" id="JAIWYP010000010">
    <property type="protein sequence ID" value="KAH3748687.1"/>
    <property type="molecule type" value="Genomic_DNA"/>
</dbReference>
<gene>
    <name evidence="2" type="ORF">DPMN_183136</name>
</gene>
<evidence type="ECO:0000313" key="2">
    <source>
        <dbReference type="EMBL" id="KAH3748687.1"/>
    </source>
</evidence>
<feature type="domain" description="LRAT" evidence="1">
    <location>
        <begin position="103"/>
        <end position="205"/>
    </location>
</feature>
<accession>A0A9D4DIH9</accession>
<dbReference type="AlphaFoldDB" id="A0A9D4DIH9"/>
<proteinExistence type="predicted"/>
<comment type="caution">
    <text evidence="2">The sequence shown here is derived from an EMBL/GenBank/DDBJ whole genome shotgun (WGS) entry which is preliminary data.</text>
</comment>
<evidence type="ECO:0000259" key="1">
    <source>
        <dbReference type="PROSITE" id="PS51934"/>
    </source>
</evidence>
<dbReference type="PROSITE" id="PS51934">
    <property type="entry name" value="LRAT"/>
    <property type="match status" value="1"/>
</dbReference>
<reference evidence="2" key="2">
    <citation type="submission" date="2020-11" db="EMBL/GenBank/DDBJ databases">
        <authorList>
            <person name="McCartney M.A."/>
            <person name="Auch B."/>
            <person name="Kono T."/>
            <person name="Mallez S."/>
            <person name="Becker A."/>
            <person name="Gohl D.M."/>
            <person name="Silverstein K.A.T."/>
            <person name="Koren S."/>
            <person name="Bechman K.B."/>
            <person name="Herman A."/>
            <person name="Abrahante J.E."/>
            <person name="Garbe J."/>
        </authorList>
    </citation>
    <scope>NUCLEOTIDE SEQUENCE</scope>
    <source>
        <strain evidence="2">Duluth1</strain>
        <tissue evidence="2">Whole animal</tissue>
    </source>
</reference>
<keyword evidence="3" id="KW-1185">Reference proteome</keyword>
<dbReference type="Gene3D" id="3.90.1720.10">
    <property type="entry name" value="endopeptidase domain like (from Nostoc punctiforme)"/>
    <property type="match status" value="1"/>
</dbReference>
<dbReference type="Proteomes" id="UP000828390">
    <property type="component" value="Unassembled WGS sequence"/>
</dbReference>
<organism evidence="2 3">
    <name type="scientific">Dreissena polymorpha</name>
    <name type="common">Zebra mussel</name>
    <name type="synonym">Mytilus polymorpha</name>
    <dbReference type="NCBI Taxonomy" id="45954"/>
    <lineage>
        <taxon>Eukaryota</taxon>
        <taxon>Metazoa</taxon>
        <taxon>Spiralia</taxon>
        <taxon>Lophotrochozoa</taxon>
        <taxon>Mollusca</taxon>
        <taxon>Bivalvia</taxon>
        <taxon>Autobranchia</taxon>
        <taxon>Heteroconchia</taxon>
        <taxon>Euheterodonta</taxon>
        <taxon>Imparidentia</taxon>
        <taxon>Neoheterodontei</taxon>
        <taxon>Myida</taxon>
        <taxon>Dreissenoidea</taxon>
        <taxon>Dreissenidae</taxon>
        <taxon>Dreissena</taxon>
    </lineage>
</organism>
<dbReference type="InterPro" id="IPR007053">
    <property type="entry name" value="LRAT_dom"/>
</dbReference>
<evidence type="ECO:0000313" key="3">
    <source>
        <dbReference type="Proteomes" id="UP000828390"/>
    </source>
</evidence>
<protein>
    <recommendedName>
        <fullName evidence="1">LRAT domain-containing protein</fullName>
    </recommendedName>
</protein>
<reference evidence="2" key="1">
    <citation type="journal article" date="2019" name="bioRxiv">
        <title>The Genome of the Zebra Mussel, Dreissena polymorpha: A Resource for Invasive Species Research.</title>
        <authorList>
            <person name="McCartney M.A."/>
            <person name="Auch B."/>
            <person name="Kono T."/>
            <person name="Mallez S."/>
            <person name="Zhang Y."/>
            <person name="Obille A."/>
            <person name="Becker A."/>
            <person name="Abrahante J.E."/>
            <person name="Garbe J."/>
            <person name="Badalamenti J.P."/>
            <person name="Herman A."/>
            <person name="Mangelson H."/>
            <person name="Liachko I."/>
            <person name="Sullivan S."/>
            <person name="Sone E.D."/>
            <person name="Koren S."/>
            <person name="Silverstein K.A.T."/>
            <person name="Beckman K.B."/>
            <person name="Gohl D.M."/>
        </authorList>
    </citation>
    <scope>NUCLEOTIDE SEQUENCE</scope>
    <source>
        <strain evidence="2">Duluth1</strain>
        <tissue evidence="2">Whole animal</tissue>
    </source>
</reference>
<name>A0A9D4DIH9_DREPO</name>
<dbReference type="Pfam" id="PF04970">
    <property type="entry name" value="LRAT"/>
    <property type="match status" value="1"/>
</dbReference>
<sequence>MFRLLQRRIYGCTCNEESLVEYKDDEELLGVRCRECCSEWLDETFITDSNDRKCFKDYNGTKLYFHKHNVEQEPAACDAPVSRKQICEGEMGSLSSGDHIMWHRSKGGIDYYHHAIVQGVNVKDAEINVIHYQKPDYNGLVQEDKIPFTETYDLFKIIYSTLKDTTKLILARARSFLGEKGYGIFTNNCESLAKFCITGVRYSVQVQWLREKGKEIAVFILAKSSFAALTEGTKAAISEAIEHMMHATDNVGLLLFSGLEGCFVLRDSYNILNSFLDGKSTGYVCIYDIVNRFTEAGSGITLAYWMGLFGQFVGTSVGGPLCGWLGSAIMTALGALIGKKLGRLIVYNLERVCRLCITKHNKAN</sequence>